<evidence type="ECO:0000313" key="4">
    <source>
        <dbReference type="Proteomes" id="UP000234331"/>
    </source>
</evidence>
<keyword evidence="1" id="KW-0560">Oxidoreductase</keyword>
<dbReference type="PANTHER" id="PTHR35176:SF4">
    <property type="entry name" value="PYRIDOXAMINE 5'-PHOSPHATE OXIDASE-RELATED FMN-BINDING"/>
    <property type="match status" value="1"/>
</dbReference>
<proteinExistence type="predicted"/>
<dbReference type="GO" id="GO:0005829">
    <property type="term" value="C:cytosol"/>
    <property type="evidence" value="ECO:0007669"/>
    <property type="project" value="TreeGrafter"/>
</dbReference>
<dbReference type="InterPro" id="IPR011576">
    <property type="entry name" value="Pyridox_Oxase_N"/>
</dbReference>
<dbReference type="InterPro" id="IPR052019">
    <property type="entry name" value="F420H2_bilvrd_red/Heme_oxyg"/>
</dbReference>
<feature type="domain" description="Pyridoxamine 5'-phosphate oxidase N-terminal" evidence="2">
    <location>
        <begin position="24"/>
        <end position="117"/>
    </location>
</feature>
<dbReference type="EMBL" id="FZMO01000268">
    <property type="protein sequence ID" value="SNQ49518.1"/>
    <property type="molecule type" value="Genomic_DNA"/>
</dbReference>
<dbReference type="Gene3D" id="2.30.110.10">
    <property type="entry name" value="Electron Transport, Fmn-binding Protein, Chain A"/>
    <property type="match status" value="1"/>
</dbReference>
<accession>A0A2I2KV32</accession>
<evidence type="ECO:0000259" key="2">
    <source>
        <dbReference type="Pfam" id="PF01243"/>
    </source>
</evidence>
<reference evidence="3 4" key="1">
    <citation type="submission" date="2017-06" db="EMBL/GenBank/DDBJ databases">
        <authorList>
            <person name="Kim H.J."/>
            <person name="Triplett B.A."/>
        </authorList>
    </citation>
    <scope>NUCLEOTIDE SEQUENCE [LARGE SCALE GENOMIC DNA]</scope>
    <source>
        <strain evidence="3">FRACA_ARgP5</strain>
    </source>
</reference>
<dbReference type="Proteomes" id="UP000234331">
    <property type="component" value="Unassembled WGS sequence"/>
</dbReference>
<dbReference type="SUPFAM" id="SSF50475">
    <property type="entry name" value="FMN-binding split barrel"/>
    <property type="match status" value="1"/>
</dbReference>
<dbReference type="Pfam" id="PF01243">
    <property type="entry name" value="PNPOx_N"/>
    <property type="match status" value="1"/>
</dbReference>
<evidence type="ECO:0000313" key="3">
    <source>
        <dbReference type="EMBL" id="SNQ49518.1"/>
    </source>
</evidence>
<dbReference type="AlphaFoldDB" id="A0A2I2KV32"/>
<dbReference type="RefSeq" id="WP_101832985.1">
    <property type="nucleotide sequence ID" value="NZ_FZMO01000268.1"/>
</dbReference>
<organism evidence="3 4">
    <name type="scientific">Frankia canadensis</name>
    <dbReference type="NCBI Taxonomy" id="1836972"/>
    <lineage>
        <taxon>Bacteria</taxon>
        <taxon>Bacillati</taxon>
        <taxon>Actinomycetota</taxon>
        <taxon>Actinomycetes</taxon>
        <taxon>Frankiales</taxon>
        <taxon>Frankiaceae</taxon>
        <taxon>Frankia</taxon>
    </lineage>
</organism>
<dbReference type="GO" id="GO:0070967">
    <property type="term" value="F:coenzyme F420 binding"/>
    <property type="evidence" value="ECO:0007669"/>
    <property type="project" value="TreeGrafter"/>
</dbReference>
<protein>
    <submittedName>
        <fullName evidence="3">Pyridoxamine 5'-phosphate oxidase</fullName>
    </submittedName>
</protein>
<evidence type="ECO:0000256" key="1">
    <source>
        <dbReference type="ARBA" id="ARBA00023002"/>
    </source>
</evidence>
<dbReference type="PANTHER" id="PTHR35176">
    <property type="entry name" value="HEME OXYGENASE HI_0854-RELATED"/>
    <property type="match status" value="1"/>
</dbReference>
<gene>
    <name evidence="3" type="ORF">FRACA_340028</name>
</gene>
<dbReference type="GO" id="GO:0016627">
    <property type="term" value="F:oxidoreductase activity, acting on the CH-CH group of donors"/>
    <property type="evidence" value="ECO:0007669"/>
    <property type="project" value="TreeGrafter"/>
</dbReference>
<sequence>MNDEPLTELDERFSDAGTQATTWAQARAVLEAAQISWISAVRADGRPHVTPLVAVWLDDALHFSTGPAEQKAVNLAANPHVVITTGTDTWDSGLDVMVEGTASRVTDAATLERLAAAWRTKWDGSWRFDVHDGAFRHPGGEGIAHVYAVHPARILAFGRRPYTHTRHLPRR</sequence>
<dbReference type="InterPro" id="IPR012349">
    <property type="entry name" value="Split_barrel_FMN-bd"/>
</dbReference>
<dbReference type="OrthoDB" id="157302at2"/>
<keyword evidence="4" id="KW-1185">Reference proteome</keyword>
<name>A0A2I2KV32_9ACTN</name>